<name>A0A8H9N8Z3_VIBPH</name>
<dbReference type="Proteomes" id="UP001163036">
    <property type="component" value="Plasmid pVP-16-VB00198-1"/>
</dbReference>
<protein>
    <submittedName>
        <fullName evidence="1">Uncharacterized protein</fullName>
    </submittedName>
</protein>
<sequence>MPSASEQLYLKHHEEFESWFASIHPNHDLTFEWEFVWDSGWYKEEMAQGAWIAWIALTNKQPV</sequence>
<proteinExistence type="predicted"/>
<organism evidence="1 2">
    <name type="scientific">Vibrio parahaemolyticus</name>
    <dbReference type="NCBI Taxonomy" id="670"/>
    <lineage>
        <taxon>Bacteria</taxon>
        <taxon>Pseudomonadati</taxon>
        <taxon>Pseudomonadota</taxon>
        <taxon>Gammaproteobacteria</taxon>
        <taxon>Vibrionales</taxon>
        <taxon>Vibrionaceae</taxon>
        <taxon>Vibrio</taxon>
    </lineage>
</organism>
<reference evidence="1" key="1">
    <citation type="submission" date="2022-05" db="EMBL/GenBank/DDBJ databases">
        <title>Megaplasmid of Vibrio parahaemolyticus.</title>
        <authorList>
            <person name="Strauch E."/>
            <person name="Borowiak M."/>
        </authorList>
    </citation>
    <scope>NUCLEOTIDE SEQUENCE</scope>
    <source>
        <strain evidence="1">16-VB00198</strain>
        <plasmid evidence="1">pVP-16-VB00198-1</plasmid>
    </source>
</reference>
<gene>
    <name evidence="1" type="ORF">M5598_27645</name>
</gene>
<dbReference type="AlphaFoldDB" id="A0A8H9N8Z3"/>
<evidence type="ECO:0000313" key="2">
    <source>
        <dbReference type="Proteomes" id="UP001163036"/>
    </source>
</evidence>
<evidence type="ECO:0000313" key="1">
    <source>
        <dbReference type="EMBL" id="UYV29757.1"/>
    </source>
</evidence>
<keyword evidence="1" id="KW-0614">Plasmid</keyword>
<dbReference type="EMBL" id="CP097357">
    <property type="protein sequence ID" value="UYV29757.1"/>
    <property type="molecule type" value="Genomic_DNA"/>
</dbReference>
<geneLocation type="plasmid" evidence="1 2">
    <name>pVP-16-VB00198-1</name>
</geneLocation>
<dbReference type="RefSeq" id="WP_053314173.1">
    <property type="nucleotide sequence ID" value="NZ_CP062152.1"/>
</dbReference>
<accession>A0A8H9N8Z3</accession>